<keyword evidence="3" id="KW-1185">Reference proteome</keyword>
<name>A0A8S4AX78_9TELE</name>
<reference evidence="2" key="1">
    <citation type="submission" date="2021-05" db="EMBL/GenBank/DDBJ databases">
        <authorList>
            <person name="Tigano A."/>
        </authorList>
    </citation>
    <scope>NUCLEOTIDE SEQUENCE</scope>
</reference>
<accession>A0A8S4AX78</accession>
<evidence type="ECO:0000256" key="1">
    <source>
        <dbReference type="SAM" id="MobiDB-lite"/>
    </source>
</evidence>
<dbReference type="AlphaFoldDB" id="A0A8S4AX78"/>
<comment type="caution">
    <text evidence="2">The sequence shown here is derived from an EMBL/GenBank/DDBJ whole genome shotgun (WGS) entry which is preliminary data.</text>
</comment>
<feature type="compositionally biased region" description="Basic and acidic residues" evidence="1">
    <location>
        <begin position="31"/>
        <end position="40"/>
    </location>
</feature>
<proteinExistence type="predicted"/>
<gene>
    <name evidence="2" type="ORF">MMEN_LOCUS8337</name>
</gene>
<protein>
    <submittedName>
        <fullName evidence="2">(Atlantic silverside) hypothetical protein</fullName>
    </submittedName>
</protein>
<evidence type="ECO:0000313" key="2">
    <source>
        <dbReference type="EMBL" id="CAG5897271.1"/>
    </source>
</evidence>
<feature type="region of interest" description="Disordered" evidence="1">
    <location>
        <begin position="1"/>
        <end position="83"/>
    </location>
</feature>
<feature type="region of interest" description="Disordered" evidence="1">
    <location>
        <begin position="121"/>
        <end position="142"/>
    </location>
</feature>
<dbReference type="Proteomes" id="UP000677803">
    <property type="component" value="Unassembled WGS sequence"/>
</dbReference>
<organism evidence="2 3">
    <name type="scientific">Menidia menidia</name>
    <name type="common">Atlantic silverside</name>
    <dbReference type="NCBI Taxonomy" id="238744"/>
    <lineage>
        <taxon>Eukaryota</taxon>
        <taxon>Metazoa</taxon>
        <taxon>Chordata</taxon>
        <taxon>Craniata</taxon>
        <taxon>Vertebrata</taxon>
        <taxon>Euteleostomi</taxon>
        <taxon>Actinopterygii</taxon>
        <taxon>Neopterygii</taxon>
        <taxon>Teleostei</taxon>
        <taxon>Neoteleostei</taxon>
        <taxon>Acanthomorphata</taxon>
        <taxon>Ovalentaria</taxon>
        <taxon>Atherinomorphae</taxon>
        <taxon>Atheriniformes</taxon>
        <taxon>Atherinopsidae</taxon>
        <taxon>Menidiinae</taxon>
        <taxon>Menidia</taxon>
    </lineage>
</organism>
<evidence type="ECO:0000313" key="3">
    <source>
        <dbReference type="Proteomes" id="UP000677803"/>
    </source>
</evidence>
<dbReference type="EMBL" id="CAJRST010008890">
    <property type="protein sequence ID" value="CAG5897271.1"/>
    <property type="molecule type" value="Genomic_DNA"/>
</dbReference>
<sequence>MEIKGEELEGGVGWGHRGVVSSGFTMVFNPDEGRADRERPNSSSQGGEASKTGDGQKPPLPPFARTSFPWPVRDSSTQTQDESIRIHLQPVRFWASRVSARTNDCRALHSLCHCFLSTPRQPPPATPVPADRPPAAPADPPLAPPPRCGCCSACRHRVS</sequence>